<dbReference type="PANTHER" id="PTHR39179:SF3">
    <property type="entry name" value="COTS-RELATED PROTEIN"/>
    <property type="match status" value="1"/>
</dbReference>
<sequence>MYDYGLSILEQYGLNAESSARTRGALLCRTEKGLVIIREFGGTEKKLQKQQELLEKLSEQGCLVDCYIPNQEGALVTRDRDGIPYTIQQWYEGRECDTRSREDIFRSIRMLAQIHAKMQMPVVEFYVEPSLEDEYQRHNQELKKIRSFIRKKGAVCSFEKLYLATVESFLTAGERTLTELRESDYAGLRKEAIEQGKVCHGEYNQHNVLMLKPGTAVTNFEHWGFDVQISDLYRFMRKILEKYSWDVRIGMDMLRAYHQKKPVTISEWENLRIRFSYPEKYWKLANYYYVHKKTLVSRKNTEKLQNLVRQKENWEYFIRKCFESYPF</sequence>
<dbReference type="RefSeq" id="WP_118050461.1">
    <property type="nucleotide sequence ID" value="NZ_CABJFK010000006.1"/>
</dbReference>
<proteinExistence type="predicted"/>
<protein>
    <recommendedName>
        <fullName evidence="3">CotS family spore coat protein</fullName>
    </recommendedName>
</protein>
<evidence type="ECO:0000313" key="1">
    <source>
        <dbReference type="EMBL" id="RHE39885.1"/>
    </source>
</evidence>
<dbReference type="Gene3D" id="3.90.1200.10">
    <property type="match status" value="1"/>
</dbReference>
<dbReference type="InterPro" id="IPR047175">
    <property type="entry name" value="CotS-like"/>
</dbReference>
<dbReference type="GO" id="GO:0042601">
    <property type="term" value="C:endospore-forming forespore"/>
    <property type="evidence" value="ECO:0007669"/>
    <property type="project" value="TreeGrafter"/>
</dbReference>
<dbReference type="EMBL" id="QSKF01000006">
    <property type="protein sequence ID" value="RHE39885.1"/>
    <property type="molecule type" value="Genomic_DNA"/>
</dbReference>
<dbReference type="Proteomes" id="UP000283745">
    <property type="component" value="Unassembled WGS sequence"/>
</dbReference>
<name>A0A414J622_9FIRM</name>
<dbReference type="PANTHER" id="PTHR39179">
    <property type="entry name" value="SPORE COAT PROTEIN I"/>
    <property type="match status" value="1"/>
</dbReference>
<dbReference type="AlphaFoldDB" id="A0A414J622"/>
<dbReference type="SUPFAM" id="SSF56112">
    <property type="entry name" value="Protein kinase-like (PK-like)"/>
    <property type="match status" value="1"/>
</dbReference>
<evidence type="ECO:0000313" key="2">
    <source>
        <dbReference type="Proteomes" id="UP000283745"/>
    </source>
</evidence>
<gene>
    <name evidence="1" type="ORF">DW740_08975</name>
</gene>
<dbReference type="InterPro" id="IPR011009">
    <property type="entry name" value="Kinase-like_dom_sf"/>
</dbReference>
<accession>A0A414J622</accession>
<evidence type="ECO:0008006" key="3">
    <source>
        <dbReference type="Google" id="ProtNLM"/>
    </source>
</evidence>
<organism evidence="1 2">
    <name type="scientific">Blautia obeum</name>
    <dbReference type="NCBI Taxonomy" id="40520"/>
    <lineage>
        <taxon>Bacteria</taxon>
        <taxon>Bacillati</taxon>
        <taxon>Bacillota</taxon>
        <taxon>Clostridia</taxon>
        <taxon>Lachnospirales</taxon>
        <taxon>Lachnospiraceae</taxon>
        <taxon>Blautia</taxon>
    </lineage>
</organism>
<comment type="caution">
    <text evidence="1">The sequence shown here is derived from an EMBL/GenBank/DDBJ whole genome shotgun (WGS) entry which is preliminary data.</text>
</comment>
<reference evidence="1 2" key="1">
    <citation type="submission" date="2018-08" db="EMBL/GenBank/DDBJ databases">
        <title>A genome reference for cultivated species of the human gut microbiota.</title>
        <authorList>
            <person name="Zou Y."/>
            <person name="Xue W."/>
            <person name="Luo G."/>
        </authorList>
    </citation>
    <scope>NUCLEOTIDE SEQUENCE [LARGE SCALE GENOMIC DNA]</scope>
    <source>
        <strain evidence="1 2">AM28-23</strain>
    </source>
</reference>